<dbReference type="AlphaFoldDB" id="A0A7S0AWW5"/>
<gene>
    <name evidence="1" type="ORF">MPOL1434_LOCUS9078</name>
</gene>
<accession>A0A7S0AWW5</accession>
<organism evidence="1">
    <name type="scientific">Minutocellus polymorphus</name>
    <dbReference type="NCBI Taxonomy" id="265543"/>
    <lineage>
        <taxon>Eukaryota</taxon>
        <taxon>Sar</taxon>
        <taxon>Stramenopiles</taxon>
        <taxon>Ochrophyta</taxon>
        <taxon>Bacillariophyta</taxon>
        <taxon>Mediophyceae</taxon>
        <taxon>Cymatosirophycidae</taxon>
        <taxon>Cymatosirales</taxon>
        <taxon>Cymatosiraceae</taxon>
        <taxon>Minutocellus</taxon>
    </lineage>
</organism>
<evidence type="ECO:0000313" key="1">
    <source>
        <dbReference type="EMBL" id="CAD8376568.1"/>
    </source>
</evidence>
<name>A0A7S0AWW5_9STRA</name>
<dbReference type="InterPro" id="IPR015943">
    <property type="entry name" value="WD40/YVTN_repeat-like_dom_sf"/>
</dbReference>
<reference evidence="1" key="1">
    <citation type="submission" date="2021-01" db="EMBL/GenBank/DDBJ databases">
        <authorList>
            <person name="Corre E."/>
            <person name="Pelletier E."/>
            <person name="Niang G."/>
            <person name="Scheremetjew M."/>
            <person name="Finn R."/>
            <person name="Kale V."/>
            <person name="Holt S."/>
            <person name="Cochrane G."/>
            <person name="Meng A."/>
            <person name="Brown T."/>
            <person name="Cohen L."/>
        </authorList>
    </citation>
    <scope>NUCLEOTIDE SEQUENCE</scope>
    <source>
        <strain evidence="1">CCMP3303</strain>
    </source>
</reference>
<dbReference type="EMBL" id="HBEJ01015514">
    <property type="protein sequence ID" value="CAD8376568.1"/>
    <property type="molecule type" value="Transcribed_RNA"/>
</dbReference>
<dbReference type="InterPro" id="IPR036322">
    <property type="entry name" value="WD40_repeat_dom_sf"/>
</dbReference>
<protein>
    <submittedName>
        <fullName evidence="1">Uncharacterized protein</fullName>
    </submittedName>
</protein>
<dbReference type="Gene3D" id="2.130.10.10">
    <property type="entry name" value="YVTN repeat-like/Quinoprotein amine dehydrogenase"/>
    <property type="match status" value="1"/>
</dbReference>
<dbReference type="SUPFAM" id="SSF50978">
    <property type="entry name" value="WD40 repeat-like"/>
    <property type="match status" value="1"/>
</dbReference>
<proteinExistence type="predicted"/>
<sequence>MSVLSLPGCESHLTSFAWDSTGTRLASCVGTGHIVLWHVESTIGTNHIRVNCTCVLGGGHAPGRPIFGVKYFGGKSEELLLSWGVDGKLCVWDRSSEGEIHEPITTLVSKADYPIYACDVTESTENTLISRIAIGGGNDGGFLGVTAFIYDVADLSKTRCLYAPG</sequence>